<dbReference type="InterPro" id="IPR005119">
    <property type="entry name" value="LysR_subst-bd"/>
</dbReference>
<keyword evidence="3" id="KW-0238">DNA-binding</keyword>
<dbReference type="Pfam" id="PF03466">
    <property type="entry name" value="LysR_substrate"/>
    <property type="match status" value="1"/>
</dbReference>
<dbReference type="InterPro" id="IPR050950">
    <property type="entry name" value="HTH-type_LysR_regulators"/>
</dbReference>
<dbReference type="CDD" id="cd05466">
    <property type="entry name" value="PBP2_LTTR_substrate"/>
    <property type="match status" value="1"/>
</dbReference>
<name>A0A7Y0EQ66_9BIFI</name>
<evidence type="ECO:0000313" key="6">
    <source>
        <dbReference type="EMBL" id="NMM94400.1"/>
    </source>
</evidence>
<dbReference type="GO" id="GO:0003677">
    <property type="term" value="F:DNA binding"/>
    <property type="evidence" value="ECO:0007669"/>
    <property type="project" value="UniProtKB-KW"/>
</dbReference>
<evidence type="ECO:0000256" key="3">
    <source>
        <dbReference type="ARBA" id="ARBA00023125"/>
    </source>
</evidence>
<gene>
    <name evidence="6" type="ORF">G1C95_1587</name>
</gene>
<dbReference type="PROSITE" id="PS50931">
    <property type="entry name" value="HTH_LYSR"/>
    <property type="match status" value="1"/>
</dbReference>
<evidence type="ECO:0000256" key="2">
    <source>
        <dbReference type="ARBA" id="ARBA00023015"/>
    </source>
</evidence>
<evidence type="ECO:0000256" key="1">
    <source>
        <dbReference type="ARBA" id="ARBA00009437"/>
    </source>
</evidence>
<dbReference type="GO" id="GO:0005829">
    <property type="term" value="C:cytosol"/>
    <property type="evidence" value="ECO:0007669"/>
    <property type="project" value="TreeGrafter"/>
</dbReference>
<dbReference type="SUPFAM" id="SSF46785">
    <property type="entry name" value="Winged helix' DNA-binding domain"/>
    <property type="match status" value="1"/>
</dbReference>
<keyword evidence="2" id="KW-0805">Transcription regulation</keyword>
<comment type="caution">
    <text evidence="6">The sequence shown here is derived from an EMBL/GenBank/DDBJ whole genome shotgun (WGS) entry which is preliminary data.</text>
</comment>
<dbReference type="Proteomes" id="UP000532194">
    <property type="component" value="Unassembled WGS sequence"/>
</dbReference>
<proteinExistence type="inferred from homology"/>
<dbReference type="FunFam" id="1.10.10.10:FF:000001">
    <property type="entry name" value="LysR family transcriptional regulator"/>
    <property type="match status" value="1"/>
</dbReference>
<dbReference type="PANTHER" id="PTHR30419:SF8">
    <property type="entry name" value="NITROGEN ASSIMILATION TRANSCRIPTIONAL ACTIVATOR-RELATED"/>
    <property type="match status" value="1"/>
</dbReference>
<feature type="domain" description="HTH lysR-type" evidence="5">
    <location>
        <begin position="1"/>
        <end position="58"/>
    </location>
</feature>
<evidence type="ECO:0000259" key="5">
    <source>
        <dbReference type="PROSITE" id="PS50931"/>
    </source>
</evidence>
<evidence type="ECO:0000313" key="7">
    <source>
        <dbReference type="Proteomes" id="UP000532194"/>
    </source>
</evidence>
<dbReference type="InterPro" id="IPR000847">
    <property type="entry name" value="LysR_HTH_N"/>
</dbReference>
<reference evidence="6 7" key="1">
    <citation type="submission" date="2020-02" db="EMBL/GenBank/DDBJ databases">
        <title>Characterization of phylogenetic diversity of novel bifidobacterial species isolated in Czech ZOOs.</title>
        <authorList>
            <person name="Lugli G.A."/>
            <person name="Vera N.B."/>
            <person name="Ventura M."/>
        </authorList>
    </citation>
    <scope>NUCLEOTIDE SEQUENCE [LARGE SCALE GENOMIC DNA]</scope>
    <source>
        <strain evidence="6 7">DSM 109957</strain>
    </source>
</reference>
<dbReference type="GO" id="GO:0003700">
    <property type="term" value="F:DNA-binding transcription factor activity"/>
    <property type="evidence" value="ECO:0007669"/>
    <property type="project" value="InterPro"/>
</dbReference>
<accession>A0A7Y0EQ66</accession>
<dbReference type="PANTHER" id="PTHR30419">
    <property type="entry name" value="HTH-TYPE TRANSCRIPTIONAL REGULATOR YBHD"/>
    <property type="match status" value="1"/>
</dbReference>
<keyword evidence="4" id="KW-0804">Transcription</keyword>
<comment type="similarity">
    <text evidence="1">Belongs to the LysR transcriptional regulatory family.</text>
</comment>
<dbReference type="Pfam" id="PF00126">
    <property type="entry name" value="HTH_1"/>
    <property type="match status" value="1"/>
</dbReference>
<protein>
    <submittedName>
        <fullName evidence="6">LysR family transcriptional regulator</fullName>
    </submittedName>
</protein>
<keyword evidence="7" id="KW-1185">Reference proteome</keyword>
<dbReference type="PRINTS" id="PR00039">
    <property type="entry name" value="HTHLYSR"/>
</dbReference>
<dbReference type="InterPro" id="IPR036390">
    <property type="entry name" value="WH_DNA-bd_sf"/>
</dbReference>
<evidence type="ECO:0000256" key="4">
    <source>
        <dbReference type="ARBA" id="ARBA00023163"/>
    </source>
</evidence>
<dbReference type="AlphaFoldDB" id="A0A7Y0EQ66"/>
<sequence>MDLRQLRYFLAVAEERNITAAAEYLAISQPALSRQMHELEDKLGVQLFERGSRYVTLTPAGEFVRERAEEIIALAERTELEVTSWDQPVAGPVYIGAAESDSMRIILRAARNLQRLCPQTKFHIYSGDAEDLIPRLDSGLLDFALLFEPYDMSKYATCRLPVEDRWGVLMPRDCELARKDAVTADDVKPLPLIISRQTRFDDCLMRWVGADERELHVVGTYNLVNNAALMVSEGLGYALCLDGIVGLPKDSDIVFRPLSPNLPAKMVMAWKPGRRFTKTAEHFLSAVKDYVTNKSGNEAQ</sequence>
<dbReference type="Gene3D" id="3.40.190.10">
    <property type="entry name" value="Periplasmic binding protein-like II"/>
    <property type="match status" value="2"/>
</dbReference>
<organism evidence="6 7">
    <name type="scientific">Bifidobacterium oedipodis</name>
    <dbReference type="NCBI Taxonomy" id="2675322"/>
    <lineage>
        <taxon>Bacteria</taxon>
        <taxon>Bacillati</taxon>
        <taxon>Actinomycetota</taxon>
        <taxon>Actinomycetes</taxon>
        <taxon>Bifidobacteriales</taxon>
        <taxon>Bifidobacteriaceae</taxon>
        <taxon>Bifidobacterium</taxon>
    </lineage>
</organism>
<dbReference type="Gene3D" id="1.10.10.10">
    <property type="entry name" value="Winged helix-like DNA-binding domain superfamily/Winged helix DNA-binding domain"/>
    <property type="match status" value="1"/>
</dbReference>
<dbReference type="RefSeq" id="WP_169172414.1">
    <property type="nucleotide sequence ID" value="NZ_JAAIII010000004.1"/>
</dbReference>
<dbReference type="InterPro" id="IPR036388">
    <property type="entry name" value="WH-like_DNA-bd_sf"/>
</dbReference>
<dbReference type="EMBL" id="JAAIII010000004">
    <property type="protein sequence ID" value="NMM94400.1"/>
    <property type="molecule type" value="Genomic_DNA"/>
</dbReference>
<dbReference type="SUPFAM" id="SSF53850">
    <property type="entry name" value="Periplasmic binding protein-like II"/>
    <property type="match status" value="1"/>
</dbReference>